<dbReference type="PANTHER" id="PTHR21349">
    <property type="entry name" value="50S RIBOSOMAL PROTEIN L21"/>
    <property type="match status" value="1"/>
</dbReference>
<dbReference type="GO" id="GO:0019843">
    <property type="term" value="F:rRNA binding"/>
    <property type="evidence" value="ECO:0007669"/>
    <property type="project" value="UniProtKB-UniRule"/>
</dbReference>
<dbReference type="InterPro" id="IPR028909">
    <property type="entry name" value="bL21-like"/>
</dbReference>
<dbReference type="OrthoDB" id="9813334at2"/>
<dbReference type="NCBIfam" id="TIGR00061">
    <property type="entry name" value="L21"/>
    <property type="match status" value="1"/>
</dbReference>
<comment type="similarity">
    <text evidence="1 4 5">Belongs to the bacterial ribosomal protein bL21 family.</text>
</comment>
<evidence type="ECO:0000256" key="4">
    <source>
        <dbReference type="HAMAP-Rule" id="MF_01363"/>
    </source>
</evidence>
<name>A0A6C1KQJ3_XANAU</name>
<dbReference type="PANTHER" id="PTHR21349:SF0">
    <property type="entry name" value="LARGE RIBOSOMAL SUBUNIT PROTEIN BL21M"/>
    <property type="match status" value="1"/>
</dbReference>
<evidence type="ECO:0000256" key="5">
    <source>
        <dbReference type="RuleBase" id="RU000562"/>
    </source>
</evidence>
<comment type="function">
    <text evidence="4 5">This protein binds to 23S rRNA in the presence of protein L20.</text>
</comment>
<gene>
    <name evidence="4 6" type="primary">rplU</name>
    <name evidence="6" type="ORF">FBQ73_14265</name>
</gene>
<evidence type="ECO:0000256" key="2">
    <source>
        <dbReference type="ARBA" id="ARBA00022980"/>
    </source>
</evidence>
<dbReference type="SUPFAM" id="SSF141091">
    <property type="entry name" value="L21p-like"/>
    <property type="match status" value="1"/>
</dbReference>
<keyword evidence="4 5" id="KW-0699">rRNA-binding</keyword>
<dbReference type="GO" id="GO:0005840">
    <property type="term" value="C:ribosome"/>
    <property type="evidence" value="ECO:0007669"/>
    <property type="project" value="UniProtKB-KW"/>
</dbReference>
<reference evidence="6 7" key="1">
    <citation type="submission" date="2019-05" db="EMBL/GenBank/DDBJ databases">
        <authorList>
            <person name="Zhou X."/>
        </authorList>
    </citation>
    <scope>NUCLEOTIDE SEQUENCE [LARGE SCALE GENOMIC DNA]</scope>
    <source>
        <strain evidence="6 7">DSM 432</strain>
    </source>
</reference>
<dbReference type="Proteomes" id="UP000305131">
    <property type="component" value="Unassembled WGS sequence"/>
</dbReference>
<dbReference type="HAMAP" id="MF_01363">
    <property type="entry name" value="Ribosomal_bL21"/>
    <property type="match status" value="1"/>
</dbReference>
<dbReference type="GO" id="GO:0006412">
    <property type="term" value="P:translation"/>
    <property type="evidence" value="ECO:0007669"/>
    <property type="project" value="UniProtKB-UniRule"/>
</dbReference>
<dbReference type="InterPro" id="IPR001787">
    <property type="entry name" value="Ribosomal_bL21"/>
</dbReference>
<keyword evidence="2 4" id="KW-0689">Ribosomal protein</keyword>
<dbReference type="EMBL" id="VAUP01000031">
    <property type="protein sequence ID" value="TLX42026.1"/>
    <property type="molecule type" value="Genomic_DNA"/>
</dbReference>
<sequence>MFAVIKANGKQYRVAAADEITIDRLDAEVGSVFTFPVLMLGGATIAIGAPHVDGATVTGEVVEQTRGDKVIAFKKRRRQNSRRKRGFRADLTVVRITEISGLGETVKAEPKFQRAPAPEAAADA</sequence>
<dbReference type="GO" id="GO:0003735">
    <property type="term" value="F:structural constituent of ribosome"/>
    <property type="evidence" value="ECO:0007669"/>
    <property type="project" value="InterPro"/>
</dbReference>
<evidence type="ECO:0000256" key="3">
    <source>
        <dbReference type="ARBA" id="ARBA00023274"/>
    </source>
</evidence>
<dbReference type="GO" id="GO:1990904">
    <property type="term" value="C:ribonucleoprotein complex"/>
    <property type="evidence" value="ECO:0007669"/>
    <property type="project" value="UniProtKB-KW"/>
</dbReference>
<evidence type="ECO:0000313" key="6">
    <source>
        <dbReference type="EMBL" id="TLX42026.1"/>
    </source>
</evidence>
<protein>
    <recommendedName>
        <fullName evidence="4">Large ribosomal subunit protein bL21</fullName>
    </recommendedName>
</protein>
<organism evidence="6 7">
    <name type="scientific">Xanthobacter autotrophicus</name>
    <dbReference type="NCBI Taxonomy" id="280"/>
    <lineage>
        <taxon>Bacteria</taxon>
        <taxon>Pseudomonadati</taxon>
        <taxon>Pseudomonadota</taxon>
        <taxon>Alphaproteobacteria</taxon>
        <taxon>Hyphomicrobiales</taxon>
        <taxon>Xanthobacteraceae</taxon>
        <taxon>Xanthobacter</taxon>
    </lineage>
</organism>
<comment type="subunit">
    <text evidence="4">Part of the 50S ribosomal subunit. Contacts protein L20.</text>
</comment>
<accession>A0A6C1KQJ3</accession>
<comment type="caution">
    <text evidence="6">The sequence shown here is derived from an EMBL/GenBank/DDBJ whole genome shotgun (WGS) entry which is preliminary data.</text>
</comment>
<keyword evidence="3 4" id="KW-0687">Ribonucleoprotein</keyword>
<evidence type="ECO:0000256" key="1">
    <source>
        <dbReference type="ARBA" id="ARBA00008563"/>
    </source>
</evidence>
<dbReference type="GeneID" id="95774616"/>
<dbReference type="RefSeq" id="WP_138400167.1">
    <property type="nucleotide sequence ID" value="NZ_JBAFVI010000010.1"/>
</dbReference>
<keyword evidence="4 5" id="KW-0694">RNA-binding</keyword>
<dbReference type="Pfam" id="PF00829">
    <property type="entry name" value="Ribosomal_L21p"/>
    <property type="match status" value="1"/>
</dbReference>
<dbReference type="GO" id="GO:0005737">
    <property type="term" value="C:cytoplasm"/>
    <property type="evidence" value="ECO:0007669"/>
    <property type="project" value="UniProtKB-ARBA"/>
</dbReference>
<proteinExistence type="inferred from homology"/>
<dbReference type="AlphaFoldDB" id="A0A6C1KQJ3"/>
<evidence type="ECO:0000313" key="7">
    <source>
        <dbReference type="Proteomes" id="UP000305131"/>
    </source>
</evidence>
<dbReference type="InterPro" id="IPR036164">
    <property type="entry name" value="bL21-like_sf"/>
</dbReference>